<dbReference type="InterPro" id="IPR016193">
    <property type="entry name" value="Cytidine_deaminase-like"/>
</dbReference>
<organism evidence="1 2">
    <name type="scientific">Dreissena polymorpha</name>
    <name type="common">Zebra mussel</name>
    <name type="synonym">Mytilus polymorpha</name>
    <dbReference type="NCBI Taxonomy" id="45954"/>
    <lineage>
        <taxon>Eukaryota</taxon>
        <taxon>Metazoa</taxon>
        <taxon>Spiralia</taxon>
        <taxon>Lophotrochozoa</taxon>
        <taxon>Mollusca</taxon>
        <taxon>Bivalvia</taxon>
        <taxon>Autobranchia</taxon>
        <taxon>Heteroconchia</taxon>
        <taxon>Euheterodonta</taxon>
        <taxon>Imparidentia</taxon>
        <taxon>Neoheterodontei</taxon>
        <taxon>Myida</taxon>
        <taxon>Dreissenoidea</taxon>
        <taxon>Dreissenidae</taxon>
        <taxon>Dreissena</taxon>
    </lineage>
</organism>
<dbReference type="SUPFAM" id="SSF53927">
    <property type="entry name" value="Cytidine deaminase-like"/>
    <property type="match status" value="1"/>
</dbReference>
<dbReference type="AlphaFoldDB" id="A0A9D4FRT9"/>
<gene>
    <name evidence="1" type="ORF">DPMN_156177</name>
</gene>
<dbReference type="EMBL" id="JAIWYP010000007">
    <property type="protein sequence ID" value="KAH3802499.1"/>
    <property type="molecule type" value="Genomic_DNA"/>
</dbReference>
<protein>
    <submittedName>
        <fullName evidence="1">Uncharacterized protein</fullName>
    </submittedName>
</protein>
<evidence type="ECO:0000313" key="1">
    <source>
        <dbReference type="EMBL" id="KAH3802499.1"/>
    </source>
</evidence>
<dbReference type="GO" id="GO:0003824">
    <property type="term" value="F:catalytic activity"/>
    <property type="evidence" value="ECO:0007669"/>
    <property type="project" value="InterPro"/>
</dbReference>
<dbReference type="Proteomes" id="UP000828390">
    <property type="component" value="Unassembled WGS sequence"/>
</dbReference>
<name>A0A9D4FRT9_DREPO</name>
<sequence length="107" mass="11889">MYSVGELRELLVHNLLSLVNASVARAILILTSAVPVPSLDFKAIHFFQLLAENGYLFTGVDCTCSSTSPCCSPYALSYSMLMRSWSSLLVRTFEPCVPCHQRISSRR</sequence>
<reference evidence="1" key="2">
    <citation type="submission" date="2020-11" db="EMBL/GenBank/DDBJ databases">
        <authorList>
            <person name="McCartney M.A."/>
            <person name="Auch B."/>
            <person name="Kono T."/>
            <person name="Mallez S."/>
            <person name="Becker A."/>
            <person name="Gohl D.M."/>
            <person name="Silverstein K.A.T."/>
            <person name="Koren S."/>
            <person name="Bechman K.B."/>
            <person name="Herman A."/>
            <person name="Abrahante J.E."/>
            <person name="Garbe J."/>
        </authorList>
    </citation>
    <scope>NUCLEOTIDE SEQUENCE</scope>
    <source>
        <strain evidence="1">Duluth1</strain>
        <tissue evidence="1">Whole animal</tissue>
    </source>
</reference>
<evidence type="ECO:0000313" key="2">
    <source>
        <dbReference type="Proteomes" id="UP000828390"/>
    </source>
</evidence>
<comment type="caution">
    <text evidence="1">The sequence shown here is derived from an EMBL/GenBank/DDBJ whole genome shotgun (WGS) entry which is preliminary data.</text>
</comment>
<accession>A0A9D4FRT9</accession>
<reference evidence="1" key="1">
    <citation type="journal article" date="2019" name="bioRxiv">
        <title>The Genome of the Zebra Mussel, Dreissena polymorpha: A Resource for Invasive Species Research.</title>
        <authorList>
            <person name="McCartney M.A."/>
            <person name="Auch B."/>
            <person name="Kono T."/>
            <person name="Mallez S."/>
            <person name="Zhang Y."/>
            <person name="Obille A."/>
            <person name="Becker A."/>
            <person name="Abrahante J.E."/>
            <person name="Garbe J."/>
            <person name="Badalamenti J.P."/>
            <person name="Herman A."/>
            <person name="Mangelson H."/>
            <person name="Liachko I."/>
            <person name="Sullivan S."/>
            <person name="Sone E.D."/>
            <person name="Koren S."/>
            <person name="Silverstein K.A.T."/>
            <person name="Beckman K.B."/>
            <person name="Gohl D.M."/>
        </authorList>
    </citation>
    <scope>NUCLEOTIDE SEQUENCE</scope>
    <source>
        <strain evidence="1">Duluth1</strain>
        <tissue evidence="1">Whole animal</tissue>
    </source>
</reference>
<proteinExistence type="predicted"/>
<keyword evidence="2" id="KW-1185">Reference proteome</keyword>